<dbReference type="GeneID" id="93547572"/>
<keyword evidence="3" id="KW-1185">Reference proteome</keyword>
<dbReference type="AlphaFoldDB" id="A0A0D8P4N2"/>
<name>A0A0D8P4N2_9GAMM</name>
<reference evidence="1 4" key="1">
    <citation type="submission" date="2018-01" db="EMBL/GenBank/DDBJ databases">
        <title>Whole genome sequencing of Histamine producing bacteria.</title>
        <authorList>
            <person name="Butler K."/>
        </authorList>
    </citation>
    <scope>NUCLEOTIDE SEQUENCE [LARGE SCALE GENOMIC DNA]</scope>
    <source>
        <strain evidence="2 3">ATCC 51761</strain>
        <strain evidence="1 4">NCIMB 13481</strain>
    </source>
</reference>
<dbReference type="EMBL" id="PYOP01000017">
    <property type="protein sequence ID" value="PSW95567.1"/>
    <property type="molecule type" value="Genomic_DNA"/>
</dbReference>
<gene>
    <name evidence="1" type="ORF">C9I88_03535</name>
    <name evidence="2" type="ORF">C9J52_11470</name>
</gene>
<organism evidence="1 4">
    <name type="scientific">Photobacterium iliopiscarium</name>
    <dbReference type="NCBI Taxonomy" id="56192"/>
    <lineage>
        <taxon>Bacteria</taxon>
        <taxon>Pseudomonadati</taxon>
        <taxon>Pseudomonadota</taxon>
        <taxon>Gammaproteobacteria</taxon>
        <taxon>Vibrionales</taxon>
        <taxon>Vibrionaceae</taxon>
        <taxon>Photobacterium</taxon>
    </lineage>
</organism>
<evidence type="ECO:0000313" key="3">
    <source>
        <dbReference type="Proteomes" id="UP000241190"/>
    </source>
</evidence>
<proteinExistence type="predicted"/>
<dbReference type="Proteomes" id="UP000241954">
    <property type="component" value="Unassembled WGS sequence"/>
</dbReference>
<dbReference type="Proteomes" id="UP000241190">
    <property type="component" value="Unassembled WGS sequence"/>
</dbReference>
<comment type="caution">
    <text evidence="1">The sequence shown here is derived from an EMBL/GenBank/DDBJ whole genome shotgun (WGS) entry which is preliminary data.</text>
</comment>
<accession>A0A0D8P4N2</accession>
<evidence type="ECO:0000313" key="2">
    <source>
        <dbReference type="EMBL" id="PSW95567.1"/>
    </source>
</evidence>
<dbReference type="OrthoDB" id="5827296at2"/>
<sequence>MNKLMSVFLVLLALSGWITGGIFMYGTTMNHNYATKMAGANAFNIIEQSLHNTDSEAAILAKIKLWKQDGWTAQTGSIATLCQSDRQQFRHWVTVKNISKICEKAQ</sequence>
<protein>
    <submittedName>
        <fullName evidence="1">Uncharacterized protein</fullName>
    </submittedName>
</protein>
<dbReference type="RefSeq" id="WP_045038872.1">
    <property type="nucleotide sequence ID" value="NZ_JZSR01000067.1"/>
</dbReference>
<evidence type="ECO:0000313" key="4">
    <source>
        <dbReference type="Proteomes" id="UP000241954"/>
    </source>
</evidence>
<dbReference type="STRING" id="56192.UB38_18350"/>
<evidence type="ECO:0000313" key="1">
    <source>
        <dbReference type="EMBL" id="PSV99267.1"/>
    </source>
</evidence>
<dbReference type="EMBL" id="PYLW01000002">
    <property type="protein sequence ID" value="PSV99267.1"/>
    <property type="molecule type" value="Genomic_DNA"/>
</dbReference>